<dbReference type="Pfam" id="PF03081">
    <property type="entry name" value="Exo70_C"/>
    <property type="match status" value="1"/>
</dbReference>
<dbReference type="GO" id="GO:0006887">
    <property type="term" value="P:exocytosis"/>
    <property type="evidence" value="ECO:0007669"/>
    <property type="project" value="UniProtKB-KW"/>
</dbReference>
<dbReference type="EMBL" id="BQKI01000004">
    <property type="protein sequence ID" value="GJM92268.1"/>
    <property type="molecule type" value="Genomic_DNA"/>
</dbReference>
<dbReference type="Proteomes" id="UP001054889">
    <property type="component" value="Unassembled WGS sequence"/>
</dbReference>
<comment type="similarity">
    <text evidence="1 3">Belongs to the EXO70 family.</text>
</comment>
<reference evidence="5" key="1">
    <citation type="journal article" date="2018" name="DNA Res.">
        <title>Multiple hybrid de novo genome assembly of finger millet, an orphan allotetraploid crop.</title>
        <authorList>
            <person name="Hatakeyama M."/>
            <person name="Aluri S."/>
            <person name="Balachadran M.T."/>
            <person name="Sivarajan S.R."/>
            <person name="Patrignani A."/>
            <person name="Gruter S."/>
            <person name="Poveda L."/>
            <person name="Shimizu-Inatsugi R."/>
            <person name="Baeten J."/>
            <person name="Francoijs K.J."/>
            <person name="Nataraja K.N."/>
            <person name="Reddy Y.A.N."/>
            <person name="Phadnis S."/>
            <person name="Ravikumar R.L."/>
            <person name="Schlapbach R."/>
            <person name="Sreeman S.M."/>
            <person name="Shimizu K.K."/>
        </authorList>
    </citation>
    <scope>NUCLEOTIDE SEQUENCE</scope>
</reference>
<evidence type="ECO:0000259" key="4">
    <source>
        <dbReference type="Pfam" id="PF03081"/>
    </source>
</evidence>
<dbReference type="GO" id="GO:0000145">
    <property type="term" value="C:exocyst"/>
    <property type="evidence" value="ECO:0007669"/>
    <property type="project" value="InterPro"/>
</dbReference>
<gene>
    <name evidence="5" type="primary">ga08719</name>
    <name evidence="5" type="ORF">PR202_ga08719</name>
</gene>
<dbReference type="SUPFAM" id="SSF74788">
    <property type="entry name" value="Cullin repeat-like"/>
    <property type="match status" value="1"/>
</dbReference>
<evidence type="ECO:0000313" key="5">
    <source>
        <dbReference type="EMBL" id="GJM92268.1"/>
    </source>
</evidence>
<evidence type="ECO:0000256" key="1">
    <source>
        <dbReference type="ARBA" id="ARBA00006756"/>
    </source>
</evidence>
<reference evidence="5" key="2">
    <citation type="submission" date="2021-12" db="EMBL/GenBank/DDBJ databases">
        <title>Resequencing data analysis of finger millet.</title>
        <authorList>
            <person name="Hatakeyama M."/>
            <person name="Aluri S."/>
            <person name="Balachadran M.T."/>
            <person name="Sivarajan S.R."/>
            <person name="Poveda L."/>
            <person name="Shimizu-Inatsugi R."/>
            <person name="Schlapbach R."/>
            <person name="Sreeman S.M."/>
            <person name="Shimizu K.K."/>
        </authorList>
    </citation>
    <scope>NUCLEOTIDE SEQUENCE</scope>
</reference>
<dbReference type="GO" id="GO:0005546">
    <property type="term" value="F:phosphatidylinositol-4,5-bisphosphate binding"/>
    <property type="evidence" value="ECO:0007669"/>
    <property type="project" value="InterPro"/>
</dbReference>
<accession>A0AAV5C3G4</accession>
<name>A0AAV5C3G4_ELECO</name>
<comment type="function">
    <text evidence="3">Component of the exocyst complex.</text>
</comment>
<dbReference type="GO" id="GO:0015031">
    <property type="term" value="P:protein transport"/>
    <property type="evidence" value="ECO:0007669"/>
    <property type="project" value="UniProtKB-KW"/>
</dbReference>
<dbReference type="PANTHER" id="PTHR12542:SF114">
    <property type="entry name" value="EXOCYST SUBUNIT EXO70 FAMILY PROTEIN"/>
    <property type="match status" value="1"/>
</dbReference>
<keyword evidence="6" id="KW-1185">Reference proteome</keyword>
<dbReference type="InterPro" id="IPR046364">
    <property type="entry name" value="Exo70_C"/>
</dbReference>
<keyword evidence="3" id="KW-0268">Exocytosis</keyword>
<evidence type="ECO:0000313" key="6">
    <source>
        <dbReference type="Proteomes" id="UP001054889"/>
    </source>
</evidence>
<dbReference type="InterPro" id="IPR004140">
    <property type="entry name" value="Exo70"/>
</dbReference>
<keyword evidence="2 3" id="KW-0813">Transport</keyword>
<protein>
    <recommendedName>
        <fullName evidence="3">Exocyst subunit Exo70 family protein</fullName>
    </recommendedName>
</protein>
<keyword evidence="3" id="KW-0653">Protein transport</keyword>
<comment type="caution">
    <text evidence="5">The sequence shown here is derived from an EMBL/GenBank/DDBJ whole genome shotgun (WGS) entry which is preliminary data.</text>
</comment>
<organism evidence="5 6">
    <name type="scientific">Eleusine coracana subsp. coracana</name>
    <dbReference type="NCBI Taxonomy" id="191504"/>
    <lineage>
        <taxon>Eukaryota</taxon>
        <taxon>Viridiplantae</taxon>
        <taxon>Streptophyta</taxon>
        <taxon>Embryophyta</taxon>
        <taxon>Tracheophyta</taxon>
        <taxon>Spermatophyta</taxon>
        <taxon>Magnoliopsida</taxon>
        <taxon>Liliopsida</taxon>
        <taxon>Poales</taxon>
        <taxon>Poaceae</taxon>
        <taxon>PACMAD clade</taxon>
        <taxon>Chloridoideae</taxon>
        <taxon>Cynodonteae</taxon>
        <taxon>Eleusininae</taxon>
        <taxon>Eleusine</taxon>
    </lineage>
</organism>
<sequence length="351" mass="38712">MLQWNRSPGSNSGIWDANGNCTNGGLLAVVDEVLLLAEEDPFPAESSSDRRKLDSVVAFAVFRMMEEFRRVRVWNSSQLLADVNLQPLACLPSADERGNSSSTGYTTSTTSTGGDIYASDGSRFRVSRSDEVAILMDGEFLDEIDLICPAGVSVLHEIAQRVIRAGGTEEFLQAFATAPCDVLDSFLPIRPWEHFCWTTARWSAVTKFIESAVLAMRRQLYAQPSGAFDSFRDEYLLSVAEWRILVLLDFADNFTRVTAHEKLVDTLTVYEALCDAAPGLLLLFSGTSKQLVPERTQGILTKLADVIRTMASGLMARVQNDSFQIPHAIVGVHPLTWYTMACVKDLAPRSA</sequence>
<evidence type="ECO:0000256" key="2">
    <source>
        <dbReference type="ARBA" id="ARBA00022448"/>
    </source>
</evidence>
<dbReference type="Gene3D" id="1.20.1280.170">
    <property type="entry name" value="Exocyst complex component Exo70"/>
    <property type="match status" value="1"/>
</dbReference>
<feature type="domain" description="Exocyst complex subunit Exo70 C-terminal" evidence="4">
    <location>
        <begin position="201"/>
        <end position="347"/>
    </location>
</feature>
<proteinExistence type="inferred from homology"/>
<evidence type="ECO:0000256" key="3">
    <source>
        <dbReference type="RuleBase" id="RU365026"/>
    </source>
</evidence>
<dbReference type="AlphaFoldDB" id="A0AAV5C3G4"/>
<dbReference type="PANTHER" id="PTHR12542">
    <property type="entry name" value="EXOCYST COMPLEX PROTEIN EXO70"/>
    <property type="match status" value="1"/>
</dbReference>
<dbReference type="InterPro" id="IPR016159">
    <property type="entry name" value="Cullin_repeat-like_dom_sf"/>
</dbReference>